<evidence type="ECO:0000313" key="3">
    <source>
        <dbReference type="Proteomes" id="UP000314294"/>
    </source>
</evidence>
<gene>
    <name evidence="2" type="ORF">EYF80_051694</name>
</gene>
<evidence type="ECO:0000256" key="1">
    <source>
        <dbReference type="SAM" id="MobiDB-lite"/>
    </source>
</evidence>
<sequence length="36" mass="4033">MATAPEHQPTRRPTASKANLQTARRRDSSRHCSGRT</sequence>
<comment type="caution">
    <text evidence="2">The sequence shown here is derived from an EMBL/GenBank/DDBJ whole genome shotgun (WGS) entry which is preliminary data.</text>
</comment>
<feature type="compositionally biased region" description="Polar residues" evidence="1">
    <location>
        <begin position="11"/>
        <end position="22"/>
    </location>
</feature>
<name>A0A4Z2FCL6_9TELE</name>
<organism evidence="2 3">
    <name type="scientific">Liparis tanakae</name>
    <name type="common">Tanaka's snailfish</name>
    <dbReference type="NCBI Taxonomy" id="230148"/>
    <lineage>
        <taxon>Eukaryota</taxon>
        <taxon>Metazoa</taxon>
        <taxon>Chordata</taxon>
        <taxon>Craniata</taxon>
        <taxon>Vertebrata</taxon>
        <taxon>Euteleostomi</taxon>
        <taxon>Actinopterygii</taxon>
        <taxon>Neopterygii</taxon>
        <taxon>Teleostei</taxon>
        <taxon>Neoteleostei</taxon>
        <taxon>Acanthomorphata</taxon>
        <taxon>Eupercaria</taxon>
        <taxon>Perciformes</taxon>
        <taxon>Cottioidei</taxon>
        <taxon>Cottales</taxon>
        <taxon>Liparidae</taxon>
        <taxon>Liparis</taxon>
    </lineage>
</organism>
<keyword evidence="3" id="KW-1185">Reference proteome</keyword>
<dbReference type="AlphaFoldDB" id="A0A4Z2FCL6"/>
<feature type="region of interest" description="Disordered" evidence="1">
    <location>
        <begin position="1"/>
        <end position="36"/>
    </location>
</feature>
<reference evidence="2 3" key="1">
    <citation type="submission" date="2019-03" db="EMBL/GenBank/DDBJ databases">
        <title>First draft genome of Liparis tanakae, snailfish: a comprehensive survey of snailfish specific genes.</title>
        <authorList>
            <person name="Kim W."/>
            <person name="Song I."/>
            <person name="Jeong J.-H."/>
            <person name="Kim D."/>
            <person name="Kim S."/>
            <person name="Ryu S."/>
            <person name="Song J.Y."/>
            <person name="Lee S.K."/>
        </authorList>
    </citation>
    <scope>NUCLEOTIDE SEQUENCE [LARGE SCALE GENOMIC DNA]</scope>
    <source>
        <tissue evidence="2">Muscle</tissue>
    </source>
</reference>
<accession>A0A4Z2FCL6</accession>
<protein>
    <submittedName>
        <fullName evidence="2">Uncharacterized protein</fullName>
    </submittedName>
</protein>
<proteinExistence type="predicted"/>
<evidence type="ECO:0000313" key="2">
    <source>
        <dbReference type="EMBL" id="TNN38132.1"/>
    </source>
</evidence>
<dbReference type="Proteomes" id="UP000314294">
    <property type="component" value="Unassembled WGS sequence"/>
</dbReference>
<dbReference type="EMBL" id="SRLO01001401">
    <property type="protein sequence ID" value="TNN38132.1"/>
    <property type="molecule type" value="Genomic_DNA"/>
</dbReference>